<dbReference type="Pfam" id="PF17874">
    <property type="entry name" value="TPR_MalT"/>
    <property type="match status" value="1"/>
</dbReference>
<dbReference type="InterPro" id="IPR016032">
    <property type="entry name" value="Sig_transdc_resp-reg_C-effctor"/>
</dbReference>
<keyword evidence="6" id="KW-1185">Reference proteome</keyword>
<proteinExistence type="predicted"/>
<evidence type="ECO:0000313" key="5">
    <source>
        <dbReference type="EMBL" id="THF73447.1"/>
    </source>
</evidence>
<evidence type="ECO:0000313" key="6">
    <source>
        <dbReference type="Proteomes" id="UP000310636"/>
    </source>
</evidence>
<dbReference type="Pfam" id="PF25873">
    <property type="entry name" value="WHD_MalT"/>
    <property type="match status" value="1"/>
</dbReference>
<organism evidence="5 6">
    <name type="scientific">Cohnella fermenti</name>
    <dbReference type="NCBI Taxonomy" id="2565925"/>
    <lineage>
        <taxon>Bacteria</taxon>
        <taxon>Bacillati</taxon>
        <taxon>Bacillota</taxon>
        <taxon>Bacilli</taxon>
        <taxon>Bacillales</taxon>
        <taxon>Paenibacillaceae</taxon>
        <taxon>Cohnella</taxon>
    </lineage>
</organism>
<dbReference type="Proteomes" id="UP000310636">
    <property type="component" value="Unassembled WGS sequence"/>
</dbReference>
<dbReference type="Gene3D" id="3.40.50.300">
    <property type="entry name" value="P-loop containing nucleotide triphosphate hydrolases"/>
    <property type="match status" value="1"/>
</dbReference>
<dbReference type="InterPro" id="IPR011990">
    <property type="entry name" value="TPR-like_helical_dom_sf"/>
</dbReference>
<dbReference type="PANTHER" id="PTHR44688:SF16">
    <property type="entry name" value="DNA-BINDING TRANSCRIPTIONAL ACTIVATOR DEVR_DOSR"/>
    <property type="match status" value="1"/>
</dbReference>
<reference evidence="5 6" key="1">
    <citation type="submission" date="2019-04" db="EMBL/GenBank/DDBJ databases">
        <title>Cohnella sp. nov. isolated from preserved vegetables.</title>
        <authorList>
            <person name="Lin S.-Y."/>
            <person name="Hung M.-H."/>
            <person name="Young C.-C."/>
        </authorList>
    </citation>
    <scope>NUCLEOTIDE SEQUENCE [LARGE SCALE GENOMIC DNA]</scope>
    <source>
        <strain evidence="5 6">CC-MHH1044</strain>
    </source>
</reference>
<dbReference type="InterPro" id="IPR041617">
    <property type="entry name" value="TPR_MalT"/>
</dbReference>
<dbReference type="OrthoDB" id="1137593at2"/>
<evidence type="ECO:0000256" key="1">
    <source>
        <dbReference type="ARBA" id="ARBA00023015"/>
    </source>
</evidence>
<dbReference type="InterPro" id="IPR027417">
    <property type="entry name" value="P-loop_NTPase"/>
</dbReference>
<dbReference type="PRINTS" id="PR00038">
    <property type="entry name" value="HTHLUXR"/>
</dbReference>
<sequence length="863" mass="98075">MPGNVVLLTKIRTPVPRREEIRRERLLSTLALVPERRLTLISAPPGYGKTTLVSQWAESASLRVAWYSLDETDNDLMKFWRYLIASVSRIVSGELDKRMAPLLGGYPSTTIETIVDVLLAELEPLEGDSIAIVLDDYHSIADPSIHASIDYLIERMPGHVRLIVASRHELPLSAAKWRVRRQLLDIRPDQLLFTEDEIRRFCDQSAAIPLTEERLGLLCKWTEGWAASLQLIALTLKEHDDPDRFFRQYAGTDRSHVQYLLNEVFGRLPSKLREFLLRTSVLSRFDAAAAEALAPEHNGREMLERLLRLNLFLVPLDDAGGWHRYHHLFAKFLREQLEQEDAALIPELHRLAARHLAERRLPEEALEHSLEAGDAALSVPLLGGQIASVLERGEWSTLLRWMRRIPQDALPFELSLLCAFTLIVTGEFADAAEELRRLERLTEAMEPGDALQESRSGLFFAKINLAFSTGDYEQWYAYADRIPDMLPESPWLYRFNYNTNEPFVRRTAFGLRGMQNAETDAIALRIVGILEEHGWGDSLFTQYILQSLAEGYCEWNRLADCSRLLRRVEPIARRSRTGGLFVPNRLTRVRLLAAEGRFKDARSELDQAIELVREELEETVWLGSMLAFKACLDLKEGNVFRAEKALASLKLSAYDSPSLLRYSEYIAYARLLGMKRKEKEALGLLGKLGRLSHRENCISGIVEVAILQALLNAQRGFRGQAFERLREALEYGADNGYIRSFLDEGEAMLSLLSQFKEALERGEIDCEGAKRAPGPYVAALLELFPRKAQRQRPDELPELLSPKETAVLLEAARGAVNREIAERLHLTEGTVKVYLSRIYGKLGVATRVQALRKAEELRLFESL</sequence>
<dbReference type="InterPro" id="IPR059106">
    <property type="entry name" value="WHD_MalT"/>
</dbReference>
<dbReference type="SMART" id="SM00421">
    <property type="entry name" value="HTH_LUXR"/>
    <property type="match status" value="1"/>
</dbReference>
<dbReference type="Pfam" id="PF00196">
    <property type="entry name" value="GerE"/>
    <property type="match status" value="1"/>
</dbReference>
<protein>
    <submittedName>
        <fullName evidence="5">Transcriptional regulator</fullName>
    </submittedName>
</protein>
<dbReference type="EMBL" id="SSOB01000055">
    <property type="protein sequence ID" value="THF73447.1"/>
    <property type="molecule type" value="Genomic_DNA"/>
</dbReference>
<dbReference type="PANTHER" id="PTHR44688">
    <property type="entry name" value="DNA-BINDING TRANSCRIPTIONAL ACTIVATOR DEVR_DOSR"/>
    <property type="match status" value="1"/>
</dbReference>
<dbReference type="SUPFAM" id="SSF52540">
    <property type="entry name" value="P-loop containing nucleoside triphosphate hydrolases"/>
    <property type="match status" value="1"/>
</dbReference>
<dbReference type="RefSeq" id="WP_136373348.1">
    <property type="nucleotide sequence ID" value="NZ_SSOB01000055.1"/>
</dbReference>
<keyword evidence="2" id="KW-0238">DNA-binding</keyword>
<dbReference type="Gene3D" id="1.10.10.10">
    <property type="entry name" value="Winged helix-like DNA-binding domain superfamily/Winged helix DNA-binding domain"/>
    <property type="match status" value="1"/>
</dbReference>
<evidence type="ECO:0000256" key="3">
    <source>
        <dbReference type="ARBA" id="ARBA00023163"/>
    </source>
</evidence>
<dbReference type="PROSITE" id="PS50043">
    <property type="entry name" value="HTH_LUXR_2"/>
    <property type="match status" value="1"/>
</dbReference>
<accession>A0A4V3WDT6</accession>
<gene>
    <name evidence="5" type="ORF">E6C55_29095</name>
</gene>
<dbReference type="InterPro" id="IPR036388">
    <property type="entry name" value="WH-like_DNA-bd_sf"/>
</dbReference>
<dbReference type="InterPro" id="IPR000792">
    <property type="entry name" value="Tscrpt_reg_LuxR_C"/>
</dbReference>
<dbReference type="CDD" id="cd06170">
    <property type="entry name" value="LuxR_C_like"/>
    <property type="match status" value="1"/>
</dbReference>
<dbReference type="GO" id="GO:0003677">
    <property type="term" value="F:DNA binding"/>
    <property type="evidence" value="ECO:0007669"/>
    <property type="project" value="UniProtKB-KW"/>
</dbReference>
<dbReference type="PROSITE" id="PS00622">
    <property type="entry name" value="HTH_LUXR_1"/>
    <property type="match status" value="1"/>
</dbReference>
<dbReference type="Gene3D" id="1.25.40.10">
    <property type="entry name" value="Tetratricopeptide repeat domain"/>
    <property type="match status" value="1"/>
</dbReference>
<dbReference type="GO" id="GO:0006355">
    <property type="term" value="P:regulation of DNA-templated transcription"/>
    <property type="evidence" value="ECO:0007669"/>
    <property type="project" value="InterPro"/>
</dbReference>
<comment type="caution">
    <text evidence="5">The sequence shown here is derived from an EMBL/GenBank/DDBJ whole genome shotgun (WGS) entry which is preliminary data.</text>
</comment>
<keyword evidence="3" id="KW-0804">Transcription</keyword>
<evidence type="ECO:0000259" key="4">
    <source>
        <dbReference type="PROSITE" id="PS50043"/>
    </source>
</evidence>
<dbReference type="AlphaFoldDB" id="A0A4V3WDT6"/>
<feature type="domain" description="HTH luxR-type" evidence="4">
    <location>
        <begin position="793"/>
        <end position="858"/>
    </location>
</feature>
<dbReference type="SUPFAM" id="SSF46894">
    <property type="entry name" value="C-terminal effector domain of the bipartite response regulators"/>
    <property type="match status" value="1"/>
</dbReference>
<keyword evidence="1" id="KW-0805">Transcription regulation</keyword>
<name>A0A4V3WDT6_9BACL</name>
<evidence type="ECO:0000256" key="2">
    <source>
        <dbReference type="ARBA" id="ARBA00023125"/>
    </source>
</evidence>
<dbReference type="SUPFAM" id="SSF48452">
    <property type="entry name" value="TPR-like"/>
    <property type="match status" value="1"/>
</dbReference>